<accession>A0A0L6ZBM2</accession>
<dbReference type="PANTHER" id="PTHR43297">
    <property type="entry name" value="OLIGOPEPTIDE TRANSPORT ATP-BINDING PROTEIN APPD"/>
    <property type="match status" value="1"/>
</dbReference>
<comment type="subcellular location">
    <subcellularLocation>
        <location evidence="1">Cell membrane</location>
        <topology evidence="1">Peripheral membrane protein</topology>
    </subcellularLocation>
</comment>
<dbReference type="SUPFAM" id="SSF52540">
    <property type="entry name" value="P-loop containing nucleoside triphosphate hydrolases"/>
    <property type="match status" value="1"/>
</dbReference>
<dbReference type="GO" id="GO:0015833">
    <property type="term" value="P:peptide transport"/>
    <property type="evidence" value="ECO:0007669"/>
    <property type="project" value="InterPro"/>
</dbReference>
<evidence type="ECO:0000256" key="5">
    <source>
        <dbReference type="ARBA" id="ARBA00022741"/>
    </source>
</evidence>
<dbReference type="Gene3D" id="3.40.50.300">
    <property type="entry name" value="P-loop containing nucleotide triphosphate hydrolases"/>
    <property type="match status" value="1"/>
</dbReference>
<dbReference type="Proteomes" id="UP000037043">
    <property type="component" value="Unassembled WGS sequence"/>
</dbReference>
<dbReference type="PROSITE" id="PS50893">
    <property type="entry name" value="ABC_TRANSPORTER_2"/>
    <property type="match status" value="1"/>
</dbReference>
<reference evidence="10" key="1">
    <citation type="submission" date="2015-08" db="EMBL/GenBank/DDBJ databases">
        <title>Genome sequence of the strict anaerobe Clostridium homopropionicum LuHBu1 (DSM 5847T).</title>
        <authorList>
            <person name="Poehlein A."/>
            <person name="Beck M."/>
            <person name="Schiel-Bengelsdorf B."/>
            <person name="Bengelsdorf F.R."/>
            <person name="Daniel R."/>
            <person name="Duerre P."/>
        </authorList>
    </citation>
    <scope>NUCLEOTIDE SEQUENCE [LARGE SCALE GENOMIC DNA]</scope>
    <source>
        <strain evidence="10">DSM 5847</strain>
    </source>
</reference>
<evidence type="ECO:0000259" key="8">
    <source>
        <dbReference type="PROSITE" id="PS50893"/>
    </source>
</evidence>
<dbReference type="InterPro" id="IPR017871">
    <property type="entry name" value="ABC_transporter-like_CS"/>
</dbReference>
<dbReference type="InterPro" id="IPR050388">
    <property type="entry name" value="ABC_Ni/Peptide_Import"/>
</dbReference>
<gene>
    <name evidence="9" type="primary">oppD_1</name>
    <name evidence="9" type="ORF">CLHOM_11890</name>
</gene>
<dbReference type="FunFam" id="3.40.50.300:FF:000016">
    <property type="entry name" value="Oligopeptide ABC transporter ATP-binding component"/>
    <property type="match status" value="1"/>
</dbReference>
<feature type="domain" description="ABC transporter" evidence="8">
    <location>
        <begin position="3"/>
        <end position="253"/>
    </location>
</feature>
<dbReference type="Pfam" id="PF08352">
    <property type="entry name" value="oligo_HPY"/>
    <property type="match status" value="1"/>
</dbReference>
<dbReference type="GO" id="GO:0016887">
    <property type="term" value="F:ATP hydrolysis activity"/>
    <property type="evidence" value="ECO:0007669"/>
    <property type="project" value="InterPro"/>
</dbReference>
<proteinExistence type="inferred from homology"/>
<organism evidence="9 10">
    <name type="scientific">Clostridium homopropionicum DSM 5847</name>
    <dbReference type="NCBI Taxonomy" id="1121318"/>
    <lineage>
        <taxon>Bacteria</taxon>
        <taxon>Bacillati</taxon>
        <taxon>Bacillota</taxon>
        <taxon>Clostridia</taxon>
        <taxon>Eubacteriales</taxon>
        <taxon>Clostridiaceae</taxon>
        <taxon>Clostridium</taxon>
    </lineage>
</organism>
<dbReference type="AlphaFoldDB" id="A0A0L6ZBM2"/>
<keyword evidence="7" id="KW-0472">Membrane</keyword>
<dbReference type="PANTHER" id="PTHR43297:SF2">
    <property type="entry name" value="DIPEPTIDE TRANSPORT ATP-BINDING PROTEIN DPPD"/>
    <property type="match status" value="1"/>
</dbReference>
<dbReference type="InterPro" id="IPR013563">
    <property type="entry name" value="Oligopep_ABC_C"/>
</dbReference>
<sequence length="325" mass="36059">MLLDVKNLKTQFKTKNGVVNAVNGVSFSVEEGEVVAIVGESGSGKSVTSLSIMRLIDRPGEITGGEIIFEGEDLLKKSKKEMQNIRGNKISMIFQEPMTSLNPVYTIEKQLCETLIRHKNLSKKDAAQEAVKLLELVGIPSPEKRVKEYPHQMSGGMRQRIMIAMALACSPKLLIADEPTTALDVTIQAQILDLMLNLKDKFGTSILLITHDLGVVAETADKVVVMYCGEAVEKSSVNELFAKPLHPYTEGLLMSIPKIDDEKNRLFMIDGVVPNPLDLPEGCAFSTRCVKCFDRCRKEKPQLVKVGDREVRCFLYNEEGEISNE</sequence>
<dbReference type="InterPro" id="IPR027417">
    <property type="entry name" value="P-loop_NTPase"/>
</dbReference>
<dbReference type="InterPro" id="IPR003593">
    <property type="entry name" value="AAA+_ATPase"/>
</dbReference>
<evidence type="ECO:0000313" key="10">
    <source>
        <dbReference type="Proteomes" id="UP000037043"/>
    </source>
</evidence>
<comment type="similarity">
    <text evidence="2">Belongs to the ABC transporter superfamily.</text>
</comment>
<dbReference type="PROSITE" id="PS00211">
    <property type="entry name" value="ABC_TRANSPORTER_1"/>
    <property type="match status" value="1"/>
</dbReference>
<keyword evidence="3" id="KW-0813">Transport</keyword>
<dbReference type="CDD" id="cd03257">
    <property type="entry name" value="ABC_NikE_OppD_transporters"/>
    <property type="match status" value="1"/>
</dbReference>
<dbReference type="GO" id="GO:0005524">
    <property type="term" value="F:ATP binding"/>
    <property type="evidence" value="ECO:0007669"/>
    <property type="project" value="UniProtKB-KW"/>
</dbReference>
<dbReference type="PATRIC" id="fig|1121318.3.peg.1199"/>
<evidence type="ECO:0000256" key="7">
    <source>
        <dbReference type="ARBA" id="ARBA00023136"/>
    </source>
</evidence>
<dbReference type="NCBIfam" id="TIGR01727">
    <property type="entry name" value="oligo_HPY"/>
    <property type="match status" value="1"/>
</dbReference>
<protein>
    <submittedName>
        <fullName evidence="9">Oligopeptide transport ATP-binding protein OppD</fullName>
    </submittedName>
</protein>
<evidence type="ECO:0000256" key="1">
    <source>
        <dbReference type="ARBA" id="ARBA00004202"/>
    </source>
</evidence>
<evidence type="ECO:0000256" key="4">
    <source>
        <dbReference type="ARBA" id="ARBA00022475"/>
    </source>
</evidence>
<dbReference type="InterPro" id="IPR003439">
    <property type="entry name" value="ABC_transporter-like_ATP-bd"/>
</dbReference>
<keyword evidence="6 9" id="KW-0067">ATP-binding</keyword>
<evidence type="ECO:0000313" key="9">
    <source>
        <dbReference type="EMBL" id="KOA20370.1"/>
    </source>
</evidence>
<dbReference type="EMBL" id="LHUR01000015">
    <property type="protein sequence ID" value="KOA20370.1"/>
    <property type="molecule type" value="Genomic_DNA"/>
</dbReference>
<keyword evidence="4" id="KW-1003">Cell membrane</keyword>
<dbReference type="STRING" id="36844.SAMN04488501_11524"/>
<keyword evidence="10" id="KW-1185">Reference proteome</keyword>
<dbReference type="GO" id="GO:0005886">
    <property type="term" value="C:plasma membrane"/>
    <property type="evidence" value="ECO:0007669"/>
    <property type="project" value="UniProtKB-SubCell"/>
</dbReference>
<evidence type="ECO:0000256" key="3">
    <source>
        <dbReference type="ARBA" id="ARBA00022448"/>
    </source>
</evidence>
<dbReference type="Pfam" id="PF00005">
    <property type="entry name" value="ABC_tran"/>
    <property type="match status" value="1"/>
</dbReference>
<evidence type="ECO:0000256" key="2">
    <source>
        <dbReference type="ARBA" id="ARBA00005417"/>
    </source>
</evidence>
<keyword evidence="5" id="KW-0547">Nucleotide-binding</keyword>
<comment type="caution">
    <text evidence="9">The sequence shown here is derived from an EMBL/GenBank/DDBJ whole genome shotgun (WGS) entry which is preliminary data.</text>
</comment>
<evidence type="ECO:0000256" key="6">
    <source>
        <dbReference type="ARBA" id="ARBA00022840"/>
    </source>
</evidence>
<name>A0A0L6ZBM2_9CLOT</name>
<dbReference type="SMART" id="SM00382">
    <property type="entry name" value="AAA"/>
    <property type="match status" value="1"/>
</dbReference>
<dbReference type="RefSeq" id="WP_052220770.1">
    <property type="nucleotide sequence ID" value="NZ_LHUR01000015.1"/>
</dbReference>